<feature type="compositionally biased region" description="Polar residues" evidence="9">
    <location>
        <begin position="115"/>
        <end position="134"/>
    </location>
</feature>
<evidence type="ECO:0000313" key="13">
    <source>
        <dbReference type="Proteomes" id="UP000241890"/>
    </source>
</evidence>
<evidence type="ECO:0000259" key="11">
    <source>
        <dbReference type="PROSITE" id="PS50892"/>
    </source>
</evidence>
<organism evidence="12 13">
    <name type="scientific">Hondaea fermentalgiana</name>
    <dbReference type="NCBI Taxonomy" id="2315210"/>
    <lineage>
        <taxon>Eukaryota</taxon>
        <taxon>Sar</taxon>
        <taxon>Stramenopiles</taxon>
        <taxon>Bigyra</taxon>
        <taxon>Labyrinthulomycetes</taxon>
        <taxon>Thraustochytrida</taxon>
        <taxon>Thraustochytriidae</taxon>
        <taxon>Hondaea</taxon>
    </lineage>
</organism>
<evidence type="ECO:0000259" key="10">
    <source>
        <dbReference type="PROSITE" id="PS50178"/>
    </source>
</evidence>
<feature type="region of interest" description="Disordered" evidence="9">
    <location>
        <begin position="1"/>
        <end position="55"/>
    </location>
</feature>
<dbReference type="InterPro" id="IPR042855">
    <property type="entry name" value="V_SNARE_CC"/>
</dbReference>
<evidence type="ECO:0000256" key="7">
    <source>
        <dbReference type="PROSITE-ProRule" id="PRU00091"/>
    </source>
</evidence>
<feature type="domain" description="FYVE-type" evidence="10">
    <location>
        <begin position="710"/>
        <end position="772"/>
    </location>
</feature>
<feature type="compositionally biased region" description="Basic and acidic residues" evidence="9">
    <location>
        <begin position="32"/>
        <end position="55"/>
    </location>
</feature>
<keyword evidence="13" id="KW-1185">Reference proteome</keyword>
<keyword evidence="8" id="KW-0175">Coiled coil</keyword>
<evidence type="ECO:0000256" key="6">
    <source>
        <dbReference type="PROSITE-ProRule" id="PRU00023"/>
    </source>
</evidence>
<feature type="region of interest" description="Disordered" evidence="9">
    <location>
        <begin position="100"/>
        <end position="134"/>
    </location>
</feature>
<dbReference type="InterPro" id="IPR000306">
    <property type="entry name" value="Znf_FYVE"/>
</dbReference>
<dbReference type="EMBL" id="BEYU01000061">
    <property type="protein sequence ID" value="GBG29604.1"/>
    <property type="molecule type" value="Genomic_DNA"/>
</dbReference>
<keyword evidence="3 7" id="KW-0863">Zinc-finger</keyword>
<gene>
    <name evidence="12" type="ORF">FCC1311_058252</name>
</gene>
<evidence type="ECO:0000256" key="5">
    <source>
        <dbReference type="ARBA" id="ARBA00023043"/>
    </source>
</evidence>
<name>A0A2R5GP09_9STRA</name>
<evidence type="ECO:0000256" key="8">
    <source>
        <dbReference type="PROSITE-ProRule" id="PRU00290"/>
    </source>
</evidence>
<sequence length="893" mass="96111">MERDDGDGVEKQQQKLQQLEEEEDGGVPDFARFLEEEGRAAESELREEEKERLQQREMASAVLEMMDLENKNLALPENPDRQLRFQGGFLRGAVVRKGSLQRHADSAGTDASAGTAKSSSHAQPVGSSANRRKSFLSSTRDYIKRKGATVGKALGASGDSGVATDDMLVHARSVRDFVNMVTAGKIKDEADHMLQAFIFDDYLVLARMRNTTGRLAAIASFELLDVSVRDMASSHFVYEDDVLGEDSDADEDEDASDDQGDDSNLSDTYRNSETADSSSRGGRRDDDGSASVGRHSLRSYGSGVERASSRGGLASGENAMPSSTSTRQPMLEILCGSSGTRLVLDAGGEPHKQMWIEQVVAAVKDAVRRERPVRASSRGWEHGIRRGTIWSAAHEGLSHEVGRILSKHPEQVSMSDDNGVSPLHMACIGGRTLTAAQLLRAGASASDVDNDLMTPLHYAALKHQANIVPMILSDDWENGADVDAQDLQSRTPLIVACRESAEDPSQAAAFVESIGGFGPETEIADVNGDTALLVAVRRGQGGLVASLLKIGAKTETTSVHTGLTPLLVVCKSPRPMMGILNKLLLGGANPNVHCTDADGSSQSGLRLLVESLESARAEENVKDVEEGTKVAMGENGNCVATEDCLDCIQLLVSFGARVDMDDIGQALERVGADVSDAVQHWSSRTEPADIGMVAARQTYRIPFAIKSSDFVDSSSCTSCSVNFKMLDKRQHCRKCAQTFCAKCTTKSVSMRSLDDQSISQTRVCNACFNMLCKTYTMLVHDARALAKESAASASGQQNDQQKPQPQPLSAGAQPMSEQKPMAQRRAPGASAKTNAVQETLGQTRDALIERGERLGRLGEASAALSNNAGDFSSMARKLREREEKNAGWFGGLF</sequence>
<dbReference type="Proteomes" id="UP000241890">
    <property type="component" value="Unassembled WGS sequence"/>
</dbReference>
<dbReference type="Gene3D" id="3.30.40.10">
    <property type="entry name" value="Zinc/RING finger domain, C3HC4 (zinc finger)"/>
    <property type="match status" value="1"/>
</dbReference>
<dbReference type="SUPFAM" id="SSF48403">
    <property type="entry name" value="Ankyrin repeat"/>
    <property type="match status" value="1"/>
</dbReference>
<dbReference type="InterPro" id="IPR017455">
    <property type="entry name" value="Znf_FYVE-rel"/>
</dbReference>
<dbReference type="PROSITE" id="PS50178">
    <property type="entry name" value="ZF_FYVE"/>
    <property type="match status" value="1"/>
</dbReference>
<dbReference type="CDD" id="cd15873">
    <property type="entry name" value="R-SNARE_STXBP5_6"/>
    <property type="match status" value="1"/>
</dbReference>
<dbReference type="Pfam" id="PF01363">
    <property type="entry name" value="FYVE"/>
    <property type="match status" value="1"/>
</dbReference>
<dbReference type="InParanoid" id="A0A2R5GP09"/>
<feature type="repeat" description="ANK" evidence="6">
    <location>
        <begin position="527"/>
        <end position="559"/>
    </location>
</feature>
<protein>
    <submittedName>
        <fullName evidence="12">Ankyrin repeat domain-containing protein 27</fullName>
    </submittedName>
</protein>
<feature type="domain" description="V-SNARE coiled-coil homology" evidence="11">
    <location>
        <begin position="825"/>
        <end position="885"/>
    </location>
</feature>
<dbReference type="OrthoDB" id="188632at2759"/>
<dbReference type="PROSITE" id="PS50892">
    <property type="entry name" value="V_SNARE"/>
    <property type="match status" value="1"/>
</dbReference>
<accession>A0A2R5GP09</accession>
<keyword evidence="4" id="KW-0862">Zinc</keyword>
<feature type="compositionally biased region" description="Basic and acidic residues" evidence="9">
    <location>
        <begin position="1"/>
        <end position="13"/>
    </location>
</feature>
<feature type="region of interest" description="Disordered" evidence="9">
    <location>
        <begin position="240"/>
        <end position="328"/>
    </location>
</feature>
<dbReference type="SUPFAM" id="SSF57903">
    <property type="entry name" value="FYVE/PHD zinc finger"/>
    <property type="match status" value="1"/>
</dbReference>
<keyword evidence="2" id="KW-0677">Repeat</keyword>
<feature type="repeat" description="ANK" evidence="6">
    <location>
        <begin position="418"/>
        <end position="450"/>
    </location>
</feature>
<dbReference type="PROSITE" id="PS50088">
    <property type="entry name" value="ANK_REPEAT"/>
    <property type="match status" value="2"/>
</dbReference>
<evidence type="ECO:0000256" key="4">
    <source>
        <dbReference type="ARBA" id="ARBA00022833"/>
    </source>
</evidence>
<dbReference type="PANTHER" id="PTHR24198">
    <property type="entry name" value="ANKYRIN REPEAT AND PROTEIN KINASE DOMAIN-CONTAINING PROTEIN"/>
    <property type="match status" value="1"/>
</dbReference>
<dbReference type="Gene3D" id="1.25.40.20">
    <property type="entry name" value="Ankyrin repeat-containing domain"/>
    <property type="match status" value="2"/>
</dbReference>
<reference evidence="12 13" key="1">
    <citation type="submission" date="2017-12" db="EMBL/GenBank/DDBJ databases">
        <title>Sequencing, de novo assembly and annotation of complete genome of a new Thraustochytrid species, strain FCC1311.</title>
        <authorList>
            <person name="Sedici K."/>
            <person name="Godart F."/>
            <person name="Aiese Cigliano R."/>
            <person name="Sanseverino W."/>
            <person name="Barakat M."/>
            <person name="Ortet P."/>
            <person name="Marechal E."/>
            <person name="Cagnac O."/>
            <person name="Amato A."/>
        </authorList>
    </citation>
    <scope>NUCLEOTIDE SEQUENCE [LARGE SCALE GENOMIC DNA]</scope>
</reference>
<dbReference type="Gene3D" id="1.20.5.110">
    <property type="match status" value="1"/>
</dbReference>
<keyword evidence="1" id="KW-0479">Metal-binding</keyword>
<dbReference type="InterPro" id="IPR011011">
    <property type="entry name" value="Znf_FYVE_PHD"/>
</dbReference>
<keyword evidence="5 6" id="KW-0040">ANK repeat</keyword>
<dbReference type="AlphaFoldDB" id="A0A2R5GP09"/>
<feature type="compositionally biased region" description="Polar residues" evidence="9">
    <location>
        <begin position="265"/>
        <end position="274"/>
    </location>
</feature>
<evidence type="ECO:0000256" key="3">
    <source>
        <dbReference type="ARBA" id="ARBA00022771"/>
    </source>
</evidence>
<dbReference type="SMART" id="SM00064">
    <property type="entry name" value="FYVE"/>
    <property type="match status" value="1"/>
</dbReference>
<feature type="compositionally biased region" description="Acidic residues" evidence="9">
    <location>
        <begin position="240"/>
        <end position="261"/>
    </location>
</feature>
<feature type="compositionally biased region" description="Low complexity" evidence="9">
    <location>
        <begin position="789"/>
        <end position="803"/>
    </location>
</feature>
<dbReference type="GO" id="GO:0008270">
    <property type="term" value="F:zinc ion binding"/>
    <property type="evidence" value="ECO:0007669"/>
    <property type="project" value="UniProtKB-KW"/>
</dbReference>
<dbReference type="Pfam" id="PF12796">
    <property type="entry name" value="Ank_2"/>
    <property type="match status" value="1"/>
</dbReference>
<dbReference type="SUPFAM" id="SSF58038">
    <property type="entry name" value="SNARE fusion complex"/>
    <property type="match status" value="1"/>
</dbReference>
<dbReference type="InterPro" id="IPR002110">
    <property type="entry name" value="Ankyrin_rpt"/>
</dbReference>
<evidence type="ECO:0000256" key="2">
    <source>
        <dbReference type="ARBA" id="ARBA00022737"/>
    </source>
</evidence>
<dbReference type="InterPro" id="IPR036770">
    <property type="entry name" value="Ankyrin_rpt-contain_sf"/>
</dbReference>
<dbReference type="PANTHER" id="PTHR24198:SF165">
    <property type="entry name" value="ANKYRIN REPEAT-CONTAINING PROTEIN-RELATED"/>
    <property type="match status" value="1"/>
</dbReference>
<feature type="compositionally biased region" description="Polar residues" evidence="9">
    <location>
        <begin position="831"/>
        <end position="841"/>
    </location>
</feature>
<feature type="region of interest" description="Disordered" evidence="9">
    <location>
        <begin position="789"/>
        <end position="841"/>
    </location>
</feature>
<evidence type="ECO:0000256" key="9">
    <source>
        <dbReference type="SAM" id="MobiDB-lite"/>
    </source>
</evidence>
<comment type="caution">
    <text evidence="12">The sequence shown here is derived from an EMBL/GenBank/DDBJ whole genome shotgun (WGS) entry which is preliminary data.</text>
</comment>
<evidence type="ECO:0000313" key="12">
    <source>
        <dbReference type="EMBL" id="GBG29604.1"/>
    </source>
</evidence>
<proteinExistence type="predicted"/>
<dbReference type="SMART" id="SM00248">
    <property type="entry name" value="ANK"/>
    <property type="match status" value="5"/>
</dbReference>
<evidence type="ECO:0000256" key="1">
    <source>
        <dbReference type="ARBA" id="ARBA00022723"/>
    </source>
</evidence>
<dbReference type="InterPro" id="IPR013083">
    <property type="entry name" value="Znf_RING/FYVE/PHD"/>
</dbReference>
<dbReference type="PROSITE" id="PS50297">
    <property type="entry name" value="ANK_REP_REGION"/>
    <property type="match status" value="1"/>
</dbReference>